<dbReference type="Proteomes" id="UP000004416">
    <property type="component" value="Unassembled WGS sequence"/>
</dbReference>
<sequence length="51" mass="6080">MFSHKKDLPYSVILHYKGGSVYNVWPFRWLKETSFRDKVLAEKDKILVPVL</sequence>
<evidence type="ECO:0000313" key="2">
    <source>
        <dbReference type="Proteomes" id="UP000004416"/>
    </source>
</evidence>
<comment type="caution">
    <text evidence="1">The sequence shown here is derived from an EMBL/GenBank/DDBJ whole genome shotgun (WGS) entry which is preliminary data.</text>
</comment>
<accession>G9XIN2</accession>
<reference evidence="1 2" key="1">
    <citation type="submission" date="2011-08" db="EMBL/GenBank/DDBJ databases">
        <authorList>
            <person name="Weinstock G."/>
            <person name="Sodergren E."/>
            <person name="Clifton S."/>
            <person name="Fulton L."/>
            <person name="Fulton B."/>
            <person name="Courtney L."/>
            <person name="Fronick C."/>
            <person name="Harrison M."/>
            <person name="Strong C."/>
            <person name="Farmer C."/>
            <person name="Delahaunty K."/>
            <person name="Markovic C."/>
            <person name="Hall O."/>
            <person name="Minx P."/>
            <person name="Tomlinson C."/>
            <person name="Mitreva M."/>
            <person name="Hou S."/>
            <person name="Chen J."/>
            <person name="Wollam A."/>
            <person name="Pepin K.H."/>
            <person name="Johnson M."/>
            <person name="Bhonagiri V."/>
            <person name="Zhang X."/>
            <person name="Suruliraj S."/>
            <person name="Warren W."/>
            <person name="Chinwalla A."/>
            <person name="Mardis E.R."/>
            <person name="Wilson R.K."/>
        </authorList>
    </citation>
    <scope>NUCLEOTIDE SEQUENCE [LARGE SCALE GENOMIC DNA]</scope>
    <source>
        <strain evidence="1 2">DP7</strain>
    </source>
</reference>
<dbReference type="EMBL" id="AFZX01000020">
    <property type="protein sequence ID" value="EHL08496.1"/>
    <property type="molecule type" value="Genomic_DNA"/>
</dbReference>
<proteinExistence type="predicted"/>
<name>G9XIN2_DESHA</name>
<protein>
    <submittedName>
        <fullName evidence="1">Uncharacterized protein</fullName>
    </submittedName>
</protein>
<organism evidence="1 2">
    <name type="scientific">Desulfitobacterium hafniense DP7</name>
    <dbReference type="NCBI Taxonomy" id="537010"/>
    <lineage>
        <taxon>Bacteria</taxon>
        <taxon>Bacillati</taxon>
        <taxon>Bacillota</taxon>
        <taxon>Clostridia</taxon>
        <taxon>Eubacteriales</taxon>
        <taxon>Desulfitobacteriaceae</taxon>
        <taxon>Desulfitobacterium</taxon>
    </lineage>
</organism>
<dbReference type="AlphaFoldDB" id="G9XIN2"/>
<evidence type="ECO:0000313" key="1">
    <source>
        <dbReference type="EMBL" id="EHL08496.1"/>
    </source>
</evidence>
<dbReference type="HOGENOM" id="CLU_3098116_0_0_9"/>
<gene>
    <name evidence="1" type="ORF">HMPREF0322_00808</name>
</gene>